<proteinExistence type="predicted"/>
<evidence type="ECO:0000256" key="4">
    <source>
        <dbReference type="ARBA" id="ARBA00022989"/>
    </source>
</evidence>
<dbReference type="InterPro" id="IPR052984">
    <property type="entry name" value="UPF0421"/>
</dbReference>
<accession>A0A0U5BCZ7</accession>
<protein>
    <submittedName>
        <fullName evidence="6">Uncharacterized protein</fullName>
    </submittedName>
</protein>
<sequence length="324" mass="37564">MKIGYRTIKTAIGTSLSIFLAQWLGLQFAASAGILTILSVQVTKKRSIKNAFARFFSCVLGLLLGLVLFSFLGYHPVTIFILLLCLVPLLVRLRIQEGFVTSCVILFHLYTTQKVSVAFFTNELAIMSIGLGIGLLMNIYMPSMEIELKKYQQKVEANFRVIMKELVVYLRNHESSWDGHELLETPELINAAKSLAIQNVENHLFRKQDHYYHYFHMREQQFHLLERMVPLISTLLYSVSQGEKIADFLDDLSDHIHSGNTAYVFLDQIWQLKRDFEQTELPKSREEFEIRANLFYFLQEMERYLLIKDEYIVSDSKTQGKSIP</sequence>
<dbReference type="Pfam" id="PF11728">
    <property type="entry name" value="ArAE_1_C"/>
    <property type="match status" value="1"/>
</dbReference>
<comment type="subcellular location">
    <subcellularLocation>
        <location evidence="1">Cell membrane</location>
        <topology evidence="1">Multi-pass membrane protein</topology>
    </subcellularLocation>
</comment>
<dbReference type="AlphaFoldDB" id="A0A0U5BCZ7"/>
<dbReference type="Pfam" id="PF06081">
    <property type="entry name" value="ArAE_1"/>
    <property type="match status" value="1"/>
</dbReference>
<evidence type="ECO:0000256" key="2">
    <source>
        <dbReference type="ARBA" id="ARBA00022475"/>
    </source>
</evidence>
<evidence type="ECO:0000256" key="1">
    <source>
        <dbReference type="ARBA" id="ARBA00004651"/>
    </source>
</evidence>
<keyword evidence="3" id="KW-0812">Transmembrane</keyword>
<dbReference type="PANTHER" id="PTHR40064">
    <property type="entry name" value="MEMBRANE PROTEIN-RELATED"/>
    <property type="match status" value="1"/>
</dbReference>
<evidence type="ECO:0000313" key="6">
    <source>
        <dbReference type="EMBL" id="BAU28071.1"/>
    </source>
</evidence>
<keyword evidence="7" id="KW-1185">Reference proteome</keyword>
<evidence type="ECO:0000313" key="7">
    <source>
        <dbReference type="Proteomes" id="UP000217696"/>
    </source>
</evidence>
<dbReference type="InterPro" id="IPR021062">
    <property type="entry name" value="ArAE_1_C"/>
</dbReference>
<organism evidence="6 7">
    <name type="scientific">Aneurinibacillus soli</name>
    <dbReference type="NCBI Taxonomy" id="1500254"/>
    <lineage>
        <taxon>Bacteria</taxon>
        <taxon>Bacillati</taxon>
        <taxon>Bacillota</taxon>
        <taxon>Bacilli</taxon>
        <taxon>Bacillales</taxon>
        <taxon>Paenibacillaceae</taxon>
        <taxon>Aneurinibacillus group</taxon>
        <taxon>Aneurinibacillus</taxon>
    </lineage>
</organism>
<keyword evidence="5" id="KW-0472">Membrane</keyword>
<evidence type="ECO:0000256" key="3">
    <source>
        <dbReference type="ARBA" id="ARBA00022692"/>
    </source>
</evidence>
<dbReference type="InterPro" id="IPR038323">
    <property type="entry name" value="ArAE_1_C_sf"/>
</dbReference>
<keyword evidence="4" id="KW-1133">Transmembrane helix</keyword>
<dbReference type="Gene3D" id="1.20.120.940">
    <property type="entry name" value="Putative aromatic acid exporter, C-terminal domain"/>
    <property type="match status" value="1"/>
</dbReference>
<name>A0A0U5BCZ7_9BACL</name>
<dbReference type="OrthoDB" id="357521at2"/>
<dbReference type="EMBL" id="AP017312">
    <property type="protein sequence ID" value="BAU28071.1"/>
    <property type="molecule type" value="Genomic_DNA"/>
</dbReference>
<dbReference type="KEGG" id="asoc:CB4_02245"/>
<keyword evidence="2" id="KW-1003">Cell membrane</keyword>
<dbReference type="RefSeq" id="WP_096465858.1">
    <property type="nucleotide sequence ID" value="NZ_AP017312.1"/>
</dbReference>
<dbReference type="PANTHER" id="PTHR40064:SF1">
    <property type="entry name" value="MEMBRANE PROTEIN"/>
    <property type="match status" value="1"/>
</dbReference>
<dbReference type="GO" id="GO:0005886">
    <property type="term" value="C:plasma membrane"/>
    <property type="evidence" value="ECO:0007669"/>
    <property type="project" value="UniProtKB-SubCell"/>
</dbReference>
<gene>
    <name evidence="6" type="ORF">CB4_02245</name>
</gene>
<dbReference type="InterPro" id="IPR010343">
    <property type="entry name" value="ArAE_1"/>
</dbReference>
<reference evidence="6 7" key="1">
    <citation type="submission" date="2015-12" db="EMBL/GenBank/DDBJ databases">
        <title>Genome sequence of Aneurinibacillus soli.</title>
        <authorList>
            <person name="Lee J.S."/>
            <person name="Lee K.C."/>
            <person name="Kim K.K."/>
            <person name="Lee B.W."/>
        </authorList>
    </citation>
    <scope>NUCLEOTIDE SEQUENCE [LARGE SCALE GENOMIC DNA]</scope>
    <source>
        <strain evidence="6 7">CB4</strain>
    </source>
</reference>
<evidence type="ECO:0000256" key="5">
    <source>
        <dbReference type="ARBA" id="ARBA00023136"/>
    </source>
</evidence>
<dbReference type="Proteomes" id="UP000217696">
    <property type="component" value="Chromosome"/>
</dbReference>